<feature type="transmembrane region" description="Helical" evidence="5">
    <location>
        <begin position="20"/>
        <end position="37"/>
    </location>
</feature>
<reference evidence="6" key="1">
    <citation type="journal article" date="2020" name="mSystems">
        <title>Genome- and Community-Level Interaction Insights into Carbon Utilization and Element Cycling Functions of Hydrothermarchaeota in Hydrothermal Sediment.</title>
        <authorList>
            <person name="Zhou Z."/>
            <person name="Liu Y."/>
            <person name="Xu W."/>
            <person name="Pan J."/>
            <person name="Luo Z.H."/>
            <person name="Li M."/>
        </authorList>
    </citation>
    <scope>NUCLEOTIDE SEQUENCE</scope>
    <source>
        <strain evidence="6">HyVt-388</strain>
    </source>
</reference>
<gene>
    <name evidence="6" type="ORF">ENI34_00265</name>
</gene>
<feature type="transmembrane region" description="Helical" evidence="5">
    <location>
        <begin position="210"/>
        <end position="228"/>
    </location>
</feature>
<protein>
    <recommendedName>
        <fullName evidence="8">Digeranylgeranylglyceryl phosphate synthase</fullName>
    </recommendedName>
</protein>
<dbReference type="PANTHER" id="PTHR42723">
    <property type="entry name" value="CHLOROPHYLL SYNTHASE"/>
    <property type="match status" value="1"/>
</dbReference>
<feature type="transmembrane region" description="Helical" evidence="5">
    <location>
        <begin position="473"/>
        <end position="490"/>
    </location>
</feature>
<keyword evidence="2 5" id="KW-0812">Transmembrane</keyword>
<feature type="transmembrane region" description="Helical" evidence="5">
    <location>
        <begin position="280"/>
        <end position="302"/>
    </location>
</feature>
<comment type="caution">
    <text evidence="6">The sequence shown here is derived from an EMBL/GenBank/DDBJ whole genome shotgun (WGS) entry which is preliminary data.</text>
</comment>
<feature type="transmembrane region" description="Helical" evidence="5">
    <location>
        <begin position="166"/>
        <end position="190"/>
    </location>
</feature>
<feature type="transmembrane region" description="Helical" evidence="5">
    <location>
        <begin position="371"/>
        <end position="391"/>
    </location>
</feature>
<feature type="transmembrane region" description="Helical" evidence="5">
    <location>
        <begin position="248"/>
        <end position="268"/>
    </location>
</feature>
<feature type="transmembrane region" description="Helical" evidence="5">
    <location>
        <begin position="57"/>
        <end position="78"/>
    </location>
</feature>
<proteinExistence type="predicted"/>
<name>A0A9C9JZB0_UNCW3</name>
<keyword evidence="3 5" id="KW-1133">Transmembrane helix</keyword>
<evidence type="ECO:0000256" key="2">
    <source>
        <dbReference type="ARBA" id="ARBA00022692"/>
    </source>
</evidence>
<keyword evidence="4 5" id="KW-0472">Membrane</keyword>
<evidence type="ECO:0000256" key="3">
    <source>
        <dbReference type="ARBA" id="ARBA00022989"/>
    </source>
</evidence>
<feature type="transmembrane region" description="Helical" evidence="5">
    <location>
        <begin position="323"/>
        <end position="340"/>
    </location>
</feature>
<dbReference type="PANTHER" id="PTHR42723:SF1">
    <property type="entry name" value="CHLOROPHYLL SYNTHASE, CHLOROPLASTIC"/>
    <property type="match status" value="1"/>
</dbReference>
<dbReference type="GO" id="GO:0016765">
    <property type="term" value="F:transferase activity, transferring alkyl or aryl (other than methyl) groups"/>
    <property type="evidence" value="ECO:0007669"/>
    <property type="project" value="InterPro"/>
</dbReference>
<feature type="transmembrane region" description="Helical" evidence="5">
    <location>
        <begin position="90"/>
        <end position="113"/>
    </location>
</feature>
<dbReference type="Pfam" id="PF01040">
    <property type="entry name" value="UbiA"/>
    <property type="match status" value="1"/>
</dbReference>
<comment type="subcellular location">
    <subcellularLocation>
        <location evidence="1">Membrane</location>
        <topology evidence="1">Multi-pass membrane protein</topology>
    </subcellularLocation>
</comment>
<evidence type="ECO:0008006" key="8">
    <source>
        <dbReference type="Google" id="ProtNLM"/>
    </source>
</evidence>
<evidence type="ECO:0000313" key="6">
    <source>
        <dbReference type="EMBL" id="HEC77559.1"/>
    </source>
</evidence>
<accession>A0A9C9JZB0</accession>
<evidence type="ECO:0000256" key="4">
    <source>
        <dbReference type="ARBA" id="ARBA00023136"/>
    </source>
</evidence>
<evidence type="ECO:0000256" key="1">
    <source>
        <dbReference type="ARBA" id="ARBA00004141"/>
    </source>
</evidence>
<feature type="transmembrane region" description="Helical" evidence="5">
    <location>
        <begin position="141"/>
        <end position="159"/>
    </location>
</feature>
<dbReference type="GO" id="GO:0016020">
    <property type="term" value="C:membrane"/>
    <property type="evidence" value="ECO:0007669"/>
    <property type="project" value="UniProtKB-SubCell"/>
</dbReference>
<dbReference type="InterPro" id="IPR050475">
    <property type="entry name" value="Prenyltransferase_related"/>
</dbReference>
<dbReference type="EMBL" id="DRIG01000003">
    <property type="protein sequence ID" value="HEC77559.1"/>
    <property type="molecule type" value="Genomic_DNA"/>
</dbReference>
<evidence type="ECO:0000256" key="5">
    <source>
        <dbReference type="SAM" id="Phobius"/>
    </source>
</evidence>
<dbReference type="InterPro" id="IPR000537">
    <property type="entry name" value="UbiA_prenyltransferase"/>
</dbReference>
<feature type="transmembrane region" description="Helical" evidence="5">
    <location>
        <begin position="403"/>
        <end position="421"/>
    </location>
</feature>
<organism evidence="6 7">
    <name type="scientific">candidate division WOR-3 bacterium</name>
    <dbReference type="NCBI Taxonomy" id="2052148"/>
    <lineage>
        <taxon>Bacteria</taxon>
        <taxon>Bacteria division WOR-3</taxon>
    </lineage>
</organism>
<sequence length="521" mass="58564">MEGITKFLKKLESQSLKNTFLIIFAWIFVRVFFEGIFEAAHTIGYLPFSYKAIVLYFIHYPSFYLSLFLLLVIITSLVNGLKIDDVTKTFSFGFGIIILVPLIDWIIGGGYAITYPLRIGPYLINSLNPFVSITEYGGSPGQRIIFFLICLMISLYLFFKKRRILLSILTFFITYFTIIIFGGLPTIIAADRPEDVYITGGILYSDTQKFAAIFLLLLVITSMLYYYLIDKKKFKLILSSLRPERALFYGGLGLFGLLLSLHQAGVTVKGQFPFLFDKLGIVIIWLSLAFGFQGAASINDFFDRDGDELTRHHNPLIKGLAPDYYLLWTIVITCLSFILALTISFVSFLIMFTLIAISILYSVPPVRLKRIPIISSFVLAVAAVLAMGIGYSIITGTKALNKIPHSILVPTIIGITLGFIAKDIQDIPGDKKAGVITIPALLTRQNGGELIRLPIGLIIGSSYLVYALFIPRLFVGAIIFSTTTLLYTVFAKELKEWFYFLMLYLFGAYLIFMLSYLPVLK</sequence>
<dbReference type="InterPro" id="IPR044878">
    <property type="entry name" value="UbiA_sf"/>
</dbReference>
<feature type="transmembrane region" description="Helical" evidence="5">
    <location>
        <begin position="497"/>
        <end position="517"/>
    </location>
</feature>
<evidence type="ECO:0000313" key="7">
    <source>
        <dbReference type="Proteomes" id="UP000885826"/>
    </source>
</evidence>
<dbReference type="AlphaFoldDB" id="A0A9C9JZB0"/>
<dbReference type="Proteomes" id="UP000885826">
    <property type="component" value="Unassembled WGS sequence"/>
</dbReference>
<dbReference type="Gene3D" id="1.10.357.140">
    <property type="entry name" value="UbiA prenyltransferase"/>
    <property type="match status" value="1"/>
</dbReference>